<evidence type="ECO:0000313" key="7">
    <source>
        <dbReference type="Proteomes" id="UP000054270"/>
    </source>
</evidence>
<dbReference type="Gene3D" id="3.10.450.60">
    <property type="match status" value="1"/>
</dbReference>
<keyword evidence="7" id="KW-1185">Reference proteome</keyword>
<dbReference type="Proteomes" id="UP000054270">
    <property type="component" value="Unassembled WGS sequence"/>
</dbReference>
<dbReference type="SUPFAM" id="SSF48484">
    <property type="entry name" value="Lipoxigenase"/>
    <property type="match status" value="1"/>
</dbReference>
<dbReference type="STRING" id="945553.A0A0D2NAQ6"/>
<dbReference type="GO" id="GO:0016702">
    <property type="term" value="F:oxidoreductase activity, acting on single donors with incorporation of molecular oxygen, incorporation of two atoms of oxygen"/>
    <property type="evidence" value="ECO:0007669"/>
    <property type="project" value="InterPro"/>
</dbReference>
<gene>
    <name evidence="6" type="ORF">HYPSUDRAFT_219620</name>
</gene>
<dbReference type="EMBL" id="KN817626">
    <property type="protein sequence ID" value="KJA16209.1"/>
    <property type="molecule type" value="Genomic_DNA"/>
</dbReference>
<dbReference type="Pfam" id="PF00305">
    <property type="entry name" value="Lipoxygenase"/>
    <property type="match status" value="1"/>
</dbReference>
<dbReference type="GO" id="GO:0046872">
    <property type="term" value="F:metal ion binding"/>
    <property type="evidence" value="ECO:0007669"/>
    <property type="project" value="UniProtKB-KW"/>
</dbReference>
<keyword evidence="2" id="KW-0479">Metal-binding</keyword>
<dbReference type="InterPro" id="IPR036226">
    <property type="entry name" value="LipOase_C_sf"/>
</dbReference>
<dbReference type="AlphaFoldDB" id="A0A0D2NAQ6"/>
<evidence type="ECO:0000259" key="5">
    <source>
        <dbReference type="PROSITE" id="PS51393"/>
    </source>
</evidence>
<dbReference type="InterPro" id="IPR000907">
    <property type="entry name" value="LipOase"/>
</dbReference>
<organism evidence="6 7">
    <name type="scientific">Hypholoma sublateritium (strain FD-334 SS-4)</name>
    <dbReference type="NCBI Taxonomy" id="945553"/>
    <lineage>
        <taxon>Eukaryota</taxon>
        <taxon>Fungi</taxon>
        <taxon>Dikarya</taxon>
        <taxon>Basidiomycota</taxon>
        <taxon>Agaricomycotina</taxon>
        <taxon>Agaricomycetes</taxon>
        <taxon>Agaricomycetidae</taxon>
        <taxon>Agaricales</taxon>
        <taxon>Agaricineae</taxon>
        <taxon>Strophariaceae</taxon>
        <taxon>Hypholoma</taxon>
    </lineage>
</organism>
<dbReference type="OrthoDB" id="407298at2759"/>
<proteinExistence type="predicted"/>
<dbReference type="GO" id="GO:0043651">
    <property type="term" value="P:linoleic acid metabolic process"/>
    <property type="evidence" value="ECO:0007669"/>
    <property type="project" value="UniProtKB-ARBA"/>
</dbReference>
<evidence type="ECO:0000256" key="4">
    <source>
        <dbReference type="ARBA" id="ARBA00023002"/>
    </source>
</evidence>
<keyword evidence="4" id="KW-0560">Oxidoreductase</keyword>
<evidence type="ECO:0000313" key="6">
    <source>
        <dbReference type="EMBL" id="KJA16209.1"/>
    </source>
</evidence>
<feature type="domain" description="Lipoxygenase" evidence="5">
    <location>
        <begin position="172"/>
        <end position="645"/>
    </location>
</feature>
<dbReference type="PRINTS" id="PR00087">
    <property type="entry name" value="LIPOXYGENASE"/>
</dbReference>
<dbReference type="Gene3D" id="1.20.245.10">
    <property type="entry name" value="Lipoxygenase-1, Domain 5"/>
    <property type="match status" value="1"/>
</dbReference>
<sequence length="661" mass="74825">MSIHLINPKPSLALVRQRQLYPYIKGRPEPDTYAEAIQSTVSSFSDAKRMLDWYFDIAGFQSSAIDIEGTPTLEERKKLYKFKHHDVFPPHLEIIPKADQVSPLAIFHIDRLIGTAILTFNVFGTPSKIFGPMNTTSMKSLEERNVALHDRASSANLPTMFKAPNIGLRDNWYSDAVFSQQWFTGTNPTVITQASHQWIQTFIQAAKENDVMLKFLTSAAPNSLYILDNSYFRTAAGIDYKQDITSSSKYSQATHYGCASVALFHLPESGELHPLAIILDWKGSLKMSVTIFNKRIDPTSPSDGEKDDWPWRYAKMCVQVSDWTRHEISVHLINTHFIEEIIIVAAQRTLASQHPVYELLRDHWTTTLSINALARSGLVEKALIPLCPFTEDQLNKFIVHEFSSFDFTGLYVPTDLHHRGFPIDQLETNRKYHNYGYGRNISLMWTTLREFVSAVLTKAYNSADPDADVKNDTYVADFCKEVQSAEGGNMYEFPTVSTLDGLIDMVTMCIHIASPQHTAINYLQQYYMTFVPNKPSALYKPIPKTIGELNAINEAFVVESLPFKTGKFSWSASPDRDWLLMGQIPYLLNPEVTESISITTFAKQAAEDISRPDISVAGQELVKNLEVLTEKFKKISEDIDDHKAKVYDVLYPDDTAKAIVI</sequence>
<accession>A0A0D2NAQ6</accession>
<keyword evidence="3" id="KW-0223">Dioxygenase</keyword>
<evidence type="ECO:0000256" key="1">
    <source>
        <dbReference type="ARBA" id="ARBA00021175"/>
    </source>
</evidence>
<protein>
    <recommendedName>
        <fullName evidence="1">Manganese lipoxygenase</fullName>
    </recommendedName>
</protein>
<dbReference type="PROSITE" id="PS51393">
    <property type="entry name" value="LIPOXYGENASE_3"/>
    <property type="match status" value="1"/>
</dbReference>
<dbReference type="PANTHER" id="PTHR11771">
    <property type="entry name" value="LIPOXYGENASE"/>
    <property type="match status" value="1"/>
</dbReference>
<name>A0A0D2NAQ6_HYPSF</name>
<dbReference type="InterPro" id="IPR013819">
    <property type="entry name" value="LipOase_C"/>
</dbReference>
<evidence type="ECO:0000256" key="2">
    <source>
        <dbReference type="ARBA" id="ARBA00022723"/>
    </source>
</evidence>
<dbReference type="GO" id="GO:0034440">
    <property type="term" value="P:lipid oxidation"/>
    <property type="evidence" value="ECO:0007669"/>
    <property type="project" value="InterPro"/>
</dbReference>
<evidence type="ECO:0000256" key="3">
    <source>
        <dbReference type="ARBA" id="ARBA00022964"/>
    </source>
</evidence>
<reference evidence="7" key="1">
    <citation type="submission" date="2014-04" db="EMBL/GenBank/DDBJ databases">
        <title>Evolutionary Origins and Diversification of the Mycorrhizal Mutualists.</title>
        <authorList>
            <consortium name="DOE Joint Genome Institute"/>
            <consortium name="Mycorrhizal Genomics Consortium"/>
            <person name="Kohler A."/>
            <person name="Kuo A."/>
            <person name="Nagy L.G."/>
            <person name="Floudas D."/>
            <person name="Copeland A."/>
            <person name="Barry K.W."/>
            <person name="Cichocki N."/>
            <person name="Veneault-Fourrey C."/>
            <person name="LaButti K."/>
            <person name="Lindquist E.A."/>
            <person name="Lipzen A."/>
            <person name="Lundell T."/>
            <person name="Morin E."/>
            <person name="Murat C."/>
            <person name="Riley R."/>
            <person name="Ohm R."/>
            <person name="Sun H."/>
            <person name="Tunlid A."/>
            <person name="Henrissat B."/>
            <person name="Grigoriev I.V."/>
            <person name="Hibbett D.S."/>
            <person name="Martin F."/>
        </authorList>
    </citation>
    <scope>NUCLEOTIDE SEQUENCE [LARGE SCALE GENOMIC DNA]</scope>
    <source>
        <strain evidence="7">FD-334 SS-4</strain>
    </source>
</reference>